<sequence length="195" mass="19984">MSGDQLPVDSDIETDQARGAAPRPVHIRPAYLALVAVGGVVGTAIRELLALGAPQIDDIAVVIIAINVIGALALGVLLETLASAGPDHGRRRIVRLLVGTGVLGGFTTYSTLATDTGILLTHGRTSVAIVYAVMTVLLGAAATFCGIALVRPSAMRSRSRGTSSSEPGRWAASPRSAQPASRPFACCRNADGAPH</sequence>
<dbReference type="Pfam" id="PF02537">
    <property type="entry name" value="CRCB"/>
    <property type="match status" value="1"/>
</dbReference>
<keyword evidence="10" id="KW-0479">Metal-binding</keyword>
<feature type="transmembrane region" description="Helical" evidence="10">
    <location>
        <begin position="31"/>
        <end position="53"/>
    </location>
</feature>
<dbReference type="InterPro" id="IPR003691">
    <property type="entry name" value="FluC"/>
</dbReference>
<keyword evidence="10" id="KW-0915">Sodium</keyword>
<organism evidence="12 13">
    <name type="scientific">Subtercola vilae</name>
    <dbReference type="NCBI Taxonomy" id="2056433"/>
    <lineage>
        <taxon>Bacteria</taxon>
        <taxon>Bacillati</taxon>
        <taxon>Actinomycetota</taxon>
        <taxon>Actinomycetes</taxon>
        <taxon>Micrococcales</taxon>
        <taxon>Microbacteriaceae</taxon>
        <taxon>Subtercola</taxon>
    </lineage>
</organism>
<evidence type="ECO:0000256" key="2">
    <source>
        <dbReference type="ARBA" id="ARBA00022475"/>
    </source>
</evidence>
<dbReference type="GO" id="GO:0005886">
    <property type="term" value="C:plasma membrane"/>
    <property type="evidence" value="ECO:0007669"/>
    <property type="project" value="UniProtKB-SubCell"/>
</dbReference>
<dbReference type="GO" id="GO:0046872">
    <property type="term" value="F:metal ion binding"/>
    <property type="evidence" value="ECO:0007669"/>
    <property type="project" value="UniProtKB-KW"/>
</dbReference>
<evidence type="ECO:0000256" key="10">
    <source>
        <dbReference type="HAMAP-Rule" id="MF_00454"/>
    </source>
</evidence>
<dbReference type="RefSeq" id="WP_136641824.1">
    <property type="nucleotide sequence ID" value="NZ_QYRT01000012.1"/>
</dbReference>
<feature type="compositionally biased region" description="Low complexity" evidence="11">
    <location>
        <begin position="169"/>
        <end position="185"/>
    </location>
</feature>
<evidence type="ECO:0000256" key="1">
    <source>
        <dbReference type="ARBA" id="ARBA00004651"/>
    </source>
</evidence>
<evidence type="ECO:0000256" key="9">
    <source>
        <dbReference type="ARBA" id="ARBA00049940"/>
    </source>
</evidence>
<protein>
    <recommendedName>
        <fullName evidence="10">Fluoride-specific ion channel FluC</fullName>
    </recommendedName>
</protein>
<comment type="similarity">
    <text evidence="7 10">Belongs to the fluoride channel Fluc/FEX (TC 1.A.43) family.</text>
</comment>
<evidence type="ECO:0000313" key="13">
    <source>
        <dbReference type="Proteomes" id="UP000306192"/>
    </source>
</evidence>
<keyword evidence="2 10" id="KW-1003">Cell membrane</keyword>
<evidence type="ECO:0000256" key="8">
    <source>
        <dbReference type="ARBA" id="ARBA00035585"/>
    </source>
</evidence>
<dbReference type="AlphaFoldDB" id="A0A4T2C1Q4"/>
<accession>A0A4T2C1Q4</accession>
<evidence type="ECO:0000256" key="11">
    <source>
        <dbReference type="SAM" id="MobiDB-lite"/>
    </source>
</evidence>
<feature type="region of interest" description="Disordered" evidence="11">
    <location>
        <begin position="1"/>
        <end position="20"/>
    </location>
</feature>
<evidence type="ECO:0000256" key="5">
    <source>
        <dbReference type="ARBA" id="ARBA00023136"/>
    </source>
</evidence>
<dbReference type="GO" id="GO:0140114">
    <property type="term" value="P:cellular detoxification of fluoride"/>
    <property type="evidence" value="ECO:0007669"/>
    <property type="project" value="UniProtKB-UniRule"/>
</dbReference>
<proteinExistence type="inferred from homology"/>
<evidence type="ECO:0000256" key="3">
    <source>
        <dbReference type="ARBA" id="ARBA00022692"/>
    </source>
</evidence>
<evidence type="ECO:0000256" key="6">
    <source>
        <dbReference type="ARBA" id="ARBA00023303"/>
    </source>
</evidence>
<evidence type="ECO:0000256" key="7">
    <source>
        <dbReference type="ARBA" id="ARBA00035120"/>
    </source>
</evidence>
<evidence type="ECO:0000313" key="12">
    <source>
        <dbReference type="EMBL" id="TIH37402.1"/>
    </source>
</evidence>
<name>A0A4T2C1Q4_9MICO</name>
<comment type="caution">
    <text evidence="12">The sequence shown here is derived from an EMBL/GenBank/DDBJ whole genome shotgun (WGS) entry which is preliminary data.</text>
</comment>
<dbReference type="EMBL" id="QYRT01000012">
    <property type="protein sequence ID" value="TIH37402.1"/>
    <property type="molecule type" value="Genomic_DNA"/>
</dbReference>
<comment type="catalytic activity">
    <reaction evidence="8">
        <text>fluoride(in) = fluoride(out)</text>
        <dbReference type="Rhea" id="RHEA:76159"/>
        <dbReference type="ChEBI" id="CHEBI:17051"/>
    </reaction>
    <physiologicalReaction direction="left-to-right" evidence="8">
        <dbReference type="Rhea" id="RHEA:76160"/>
    </physiologicalReaction>
</comment>
<feature type="transmembrane region" description="Helical" evidence="10">
    <location>
        <begin position="93"/>
        <end position="109"/>
    </location>
</feature>
<keyword evidence="6 10" id="KW-0407">Ion channel</keyword>
<feature type="binding site" evidence="10">
    <location>
        <position position="107"/>
    </location>
    <ligand>
        <name>Na(+)</name>
        <dbReference type="ChEBI" id="CHEBI:29101"/>
        <note>structural</note>
    </ligand>
</feature>
<keyword evidence="13" id="KW-1185">Reference proteome</keyword>
<keyword evidence="5 10" id="KW-0472">Membrane</keyword>
<feature type="transmembrane region" description="Helical" evidence="10">
    <location>
        <begin position="129"/>
        <end position="150"/>
    </location>
</feature>
<dbReference type="HAMAP" id="MF_00454">
    <property type="entry name" value="FluC"/>
    <property type="match status" value="1"/>
</dbReference>
<comment type="activity regulation">
    <text evidence="10">Na(+) is not transported, but it plays an essential structural role and its presence is essential for fluoride channel function.</text>
</comment>
<comment type="subcellular location">
    <subcellularLocation>
        <location evidence="1 10">Cell membrane</location>
        <topology evidence="1 10">Multi-pass membrane protein</topology>
    </subcellularLocation>
</comment>
<comment type="function">
    <text evidence="9 10">Fluoride-specific ion channel. Important for reducing fluoride concentration in the cell, thus reducing its toxicity.</text>
</comment>
<gene>
    <name evidence="10" type="primary">fluC</name>
    <name evidence="10" type="synonym">crcB</name>
    <name evidence="12" type="ORF">D4765_08325</name>
</gene>
<dbReference type="Proteomes" id="UP000306192">
    <property type="component" value="Unassembled WGS sequence"/>
</dbReference>
<reference evidence="12 13" key="1">
    <citation type="journal article" date="2019" name="Microorganisms">
        <title>Systematic Affiliation and Genome Analysis of Subtercola vilae DB165(T) with Particular Emphasis on Cold Adaptation of an Isolate from a High-Altitude Cold Volcano Lake.</title>
        <authorList>
            <person name="Villalobos A.S."/>
            <person name="Wiese J."/>
            <person name="Imhoff J.F."/>
            <person name="Dorador C."/>
            <person name="Keller A."/>
            <person name="Hentschel U."/>
        </authorList>
    </citation>
    <scope>NUCLEOTIDE SEQUENCE [LARGE SCALE GENOMIC DNA]</scope>
    <source>
        <strain evidence="12 13">DB165</strain>
    </source>
</reference>
<feature type="transmembrane region" description="Helical" evidence="10">
    <location>
        <begin position="59"/>
        <end position="81"/>
    </location>
</feature>
<feature type="region of interest" description="Disordered" evidence="11">
    <location>
        <begin position="156"/>
        <end position="195"/>
    </location>
</feature>
<evidence type="ECO:0000256" key="4">
    <source>
        <dbReference type="ARBA" id="ARBA00022989"/>
    </source>
</evidence>
<keyword evidence="10" id="KW-0406">Ion transport</keyword>
<dbReference type="GO" id="GO:0062054">
    <property type="term" value="F:fluoride channel activity"/>
    <property type="evidence" value="ECO:0007669"/>
    <property type="project" value="UniProtKB-UniRule"/>
</dbReference>
<keyword evidence="10" id="KW-0813">Transport</keyword>
<keyword evidence="3 10" id="KW-0812">Transmembrane</keyword>
<keyword evidence="4 10" id="KW-1133">Transmembrane helix</keyword>
<feature type="binding site" evidence="10">
    <location>
        <position position="104"/>
    </location>
    <ligand>
        <name>Na(+)</name>
        <dbReference type="ChEBI" id="CHEBI:29101"/>
        <note>structural</note>
    </ligand>
</feature>